<dbReference type="Pfam" id="PF00076">
    <property type="entry name" value="RRM_1"/>
    <property type="match status" value="1"/>
</dbReference>
<dbReference type="InParanoid" id="A0A6P8VKV9"/>
<dbReference type="Gene3D" id="1.10.8.10">
    <property type="entry name" value="DNA helicase RuvA subunit, C-terminal domain"/>
    <property type="match status" value="1"/>
</dbReference>
<accession>A0A6P8VKV9</accession>
<dbReference type="InterPro" id="IPR012677">
    <property type="entry name" value="Nucleotide-bd_a/b_plait_sf"/>
</dbReference>
<dbReference type="KEGG" id="gacu:117558828"/>
<evidence type="ECO:0000256" key="3">
    <source>
        <dbReference type="SAM" id="MobiDB-lite"/>
    </source>
</evidence>
<feature type="compositionally biased region" description="Basic residues" evidence="3">
    <location>
        <begin position="124"/>
        <end position="135"/>
    </location>
</feature>
<dbReference type="PROSITE" id="PS50102">
    <property type="entry name" value="RRM"/>
    <property type="match status" value="1"/>
</dbReference>
<dbReference type="InterPro" id="IPR000504">
    <property type="entry name" value="RRM_dom"/>
</dbReference>
<feature type="compositionally biased region" description="Basic and acidic residues" evidence="3">
    <location>
        <begin position="136"/>
        <end position="163"/>
    </location>
</feature>
<dbReference type="GeneID" id="117558828"/>
<evidence type="ECO:0000313" key="5">
    <source>
        <dbReference type="Proteomes" id="UP000515161"/>
    </source>
</evidence>
<sequence>MPKKKDIVRGAPVSRIRENSRLMHTHETMVDFINGRHPRDSILDVFASGLLGLDFLRTFEGDLDDDIIYTDDDDDEDDSFYTRTVSHRSLEPHPRIKQLSEEEADKHAKELIEDEEKRKDKTERNKRKKLRKKQKKLLEKENAVKDNLPEEEQGKSDSSENPKDNPVYENNAEARESPEPDATHNGTVAAGYEENSCNNEEENLEETITKEEKKQMDLQDLSINNSHASTTNSVPEVLCNKRPARERKKKNTELPEVQPSEEEQTKIVAQPEVQEKEEKYEPNTEKQMDPIAEELAKRSRELAGMGNRMAASSQYEMAVKCFTDAIKYNPKEFKLFGNRSLCFERMQQYENALQDADLALSMEPNWIKGLFRKGKALCGLKRYYEASLIYKEVLNLESSSAEATQELKRAQTLHLMEMGFSWAQSSEALKTHGTLEEAVEALFGREDGKLCPGGKRQEMFPTAGKQLSLHCSDVGASREDLEPPVVQEEDDDDEGDWTVLQASRPRMQQVKESDAFGHSRSNSQSPTPHSRNAMKPDLMSVWVGSLAPTVTYSTLHELFSRAGTVYSIKMLLEQQCAFVNYAKKEDCDRAIQCINGLVVEGAPLSVRYPNRFTGLGAPRSAASDPYTRPGLFKKECFFWRTSGCTRQDCTFKHLPGNKNVDKDKFTSRLGNFNM</sequence>
<protein>
    <submittedName>
        <fullName evidence="6">Sperm-associated antigen 1 isoform X1</fullName>
    </submittedName>
</protein>
<organism evidence="5 6">
    <name type="scientific">Gymnodraco acuticeps</name>
    <name type="common">Antarctic dragonfish</name>
    <dbReference type="NCBI Taxonomy" id="8218"/>
    <lineage>
        <taxon>Eukaryota</taxon>
        <taxon>Metazoa</taxon>
        <taxon>Chordata</taxon>
        <taxon>Craniata</taxon>
        <taxon>Vertebrata</taxon>
        <taxon>Euteleostomi</taxon>
        <taxon>Actinopterygii</taxon>
        <taxon>Neopterygii</taxon>
        <taxon>Teleostei</taxon>
        <taxon>Neoteleostei</taxon>
        <taxon>Acanthomorphata</taxon>
        <taxon>Eupercaria</taxon>
        <taxon>Perciformes</taxon>
        <taxon>Notothenioidei</taxon>
        <taxon>Bathydraconidae</taxon>
        <taxon>Gymnodraco</taxon>
    </lineage>
</organism>
<feature type="repeat" description="TPR" evidence="2">
    <location>
        <begin position="299"/>
        <end position="332"/>
    </location>
</feature>
<dbReference type="GO" id="GO:0003723">
    <property type="term" value="F:RNA binding"/>
    <property type="evidence" value="ECO:0007669"/>
    <property type="project" value="UniProtKB-UniRule"/>
</dbReference>
<feature type="compositionally biased region" description="Basic and acidic residues" evidence="3">
    <location>
        <begin position="88"/>
        <end position="123"/>
    </location>
</feature>
<dbReference type="SMART" id="SM00360">
    <property type="entry name" value="RRM"/>
    <property type="match status" value="1"/>
</dbReference>
<dbReference type="SUPFAM" id="SSF48452">
    <property type="entry name" value="TPR-like"/>
    <property type="match status" value="1"/>
</dbReference>
<dbReference type="SMART" id="SM00028">
    <property type="entry name" value="TPR"/>
    <property type="match status" value="3"/>
</dbReference>
<dbReference type="RefSeq" id="XP_034091144.1">
    <property type="nucleotide sequence ID" value="XM_034235253.1"/>
</dbReference>
<dbReference type="Proteomes" id="UP000515161">
    <property type="component" value="Unplaced"/>
</dbReference>
<feature type="region of interest" description="Disordered" evidence="3">
    <location>
        <begin position="503"/>
        <end position="533"/>
    </location>
</feature>
<name>A0A6P8VKV9_GYMAC</name>
<feature type="compositionally biased region" description="Polar residues" evidence="3">
    <location>
        <begin position="519"/>
        <end position="530"/>
    </location>
</feature>
<dbReference type="OrthoDB" id="2017782at2759"/>
<feature type="compositionally biased region" description="Basic and acidic residues" evidence="3">
    <location>
        <begin position="207"/>
        <end position="217"/>
    </location>
</feature>
<dbReference type="CDD" id="cd00590">
    <property type="entry name" value="RRM_SF"/>
    <property type="match status" value="1"/>
</dbReference>
<keyword evidence="5" id="KW-1185">Reference proteome</keyword>
<gene>
    <name evidence="6" type="primary">si:dkey-33c12.4</name>
</gene>
<feature type="domain" description="RRM" evidence="4">
    <location>
        <begin position="539"/>
        <end position="611"/>
    </location>
</feature>
<dbReference type="InterPro" id="IPR035979">
    <property type="entry name" value="RBD_domain_sf"/>
</dbReference>
<dbReference type="PANTHER" id="PTHR47678">
    <property type="entry name" value="TETRATRICOPEPTIDE REPEAT PROTEIN 31"/>
    <property type="match status" value="1"/>
</dbReference>
<evidence type="ECO:0000256" key="1">
    <source>
        <dbReference type="PROSITE-ProRule" id="PRU00176"/>
    </source>
</evidence>
<feature type="region of interest" description="Disordered" evidence="3">
    <location>
        <begin position="85"/>
        <end position="265"/>
    </location>
</feature>
<keyword evidence="2" id="KW-0802">TPR repeat</keyword>
<dbReference type="InterPro" id="IPR011990">
    <property type="entry name" value="TPR-like_helical_dom_sf"/>
</dbReference>
<dbReference type="PROSITE" id="PS50005">
    <property type="entry name" value="TPR"/>
    <property type="match status" value="1"/>
</dbReference>
<proteinExistence type="predicted"/>
<dbReference type="Gene3D" id="3.30.70.330">
    <property type="match status" value="1"/>
</dbReference>
<dbReference type="PANTHER" id="PTHR47678:SF1">
    <property type="entry name" value="TETRATRICOPEPTIDE REPEAT PROTEIN 31"/>
    <property type="match status" value="1"/>
</dbReference>
<reference evidence="6" key="1">
    <citation type="submission" date="2025-08" db="UniProtKB">
        <authorList>
            <consortium name="RefSeq"/>
        </authorList>
    </citation>
    <scope>IDENTIFICATION</scope>
</reference>
<feature type="compositionally biased region" description="Polar residues" evidence="3">
    <location>
        <begin position="221"/>
        <end position="234"/>
    </location>
</feature>
<dbReference type="Gene3D" id="1.25.40.10">
    <property type="entry name" value="Tetratricopeptide repeat domain"/>
    <property type="match status" value="1"/>
</dbReference>
<dbReference type="CDD" id="cd14270">
    <property type="entry name" value="UBA"/>
    <property type="match status" value="1"/>
</dbReference>
<dbReference type="SUPFAM" id="SSF54928">
    <property type="entry name" value="RNA-binding domain, RBD"/>
    <property type="match status" value="1"/>
</dbReference>
<dbReference type="AlphaFoldDB" id="A0A6P8VKV9"/>
<keyword evidence="1" id="KW-0694">RNA-binding</keyword>
<dbReference type="InterPro" id="IPR019734">
    <property type="entry name" value="TPR_rpt"/>
</dbReference>
<evidence type="ECO:0000259" key="4">
    <source>
        <dbReference type="PROSITE" id="PS50102"/>
    </source>
</evidence>
<evidence type="ECO:0000256" key="2">
    <source>
        <dbReference type="PROSITE-ProRule" id="PRU00339"/>
    </source>
</evidence>
<evidence type="ECO:0000313" key="6">
    <source>
        <dbReference type="RefSeq" id="XP_034091144.1"/>
    </source>
</evidence>
<feature type="compositionally biased region" description="Basic and acidic residues" evidence="3">
    <location>
        <begin position="172"/>
        <end position="182"/>
    </location>
</feature>